<evidence type="ECO:0000313" key="3">
    <source>
        <dbReference type="EMBL" id="SEB72910.1"/>
    </source>
</evidence>
<dbReference type="PROSITE" id="PS00061">
    <property type="entry name" value="ADH_SHORT"/>
    <property type="match status" value="1"/>
</dbReference>
<accession>A0A1H4LQA7</accession>
<dbReference type="Pfam" id="PF13561">
    <property type="entry name" value="adh_short_C2"/>
    <property type="match status" value="1"/>
</dbReference>
<comment type="similarity">
    <text evidence="1">Belongs to the short-chain dehydrogenases/reductases (SDR) family.</text>
</comment>
<organism evidence="3 4">
    <name type="scientific">Rhodococcus koreensis</name>
    <dbReference type="NCBI Taxonomy" id="99653"/>
    <lineage>
        <taxon>Bacteria</taxon>
        <taxon>Bacillati</taxon>
        <taxon>Actinomycetota</taxon>
        <taxon>Actinomycetes</taxon>
        <taxon>Mycobacteriales</taxon>
        <taxon>Nocardiaceae</taxon>
        <taxon>Rhodococcus</taxon>
    </lineage>
</organism>
<sequence length="269" mass="28639">MTAHLHDNFDWNAVGDKLTNTVTLVVGGARGTGKTTADNLLQLGARVAISDLNKERVDAVAEEFKHYGDRFLGVAGDATRPDDAERVAAQTVEKFGALHNVVYSAGAYRAQRPTLEIASEEWDLIIDSNLKGAFISYQATIPHIAKSGGGALVSISSLAGRTSSPFLGCHYSAAKAGILGLTRHIAKEFGPQNIRANSICPGGIIGVRMNDLLTDLHREADLVELAKQTPLGRNVYEQDVVGATLFLLSDLSRFITGATLDVNGGILTL</sequence>
<protein>
    <submittedName>
        <fullName evidence="3">NAD(P)-dependent dehydrogenase, short-chain alcohol dehydrogenase family</fullName>
    </submittedName>
</protein>
<dbReference type="InterPro" id="IPR036291">
    <property type="entry name" value="NAD(P)-bd_dom_sf"/>
</dbReference>
<dbReference type="AlphaFoldDB" id="A0A1H4LQA7"/>
<dbReference type="CDD" id="cd05233">
    <property type="entry name" value="SDR_c"/>
    <property type="match status" value="1"/>
</dbReference>
<proteinExistence type="inferred from homology"/>
<dbReference type="Gene3D" id="3.40.50.720">
    <property type="entry name" value="NAD(P)-binding Rossmann-like Domain"/>
    <property type="match status" value="1"/>
</dbReference>
<dbReference type="FunFam" id="3.40.50.720:FF:000084">
    <property type="entry name" value="Short-chain dehydrogenase reductase"/>
    <property type="match status" value="1"/>
</dbReference>
<dbReference type="PANTHER" id="PTHR24321:SF8">
    <property type="entry name" value="ESTRADIOL 17-BETA-DEHYDROGENASE 8-RELATED"/>
    <property type="match status" value="1"/>
</dbReference>
<evidence type="ECO:0000256" key="1">
    <source>
        <dbReference type="ARBA" id="ARBA00006484"/>
    </source>
</evidence>
<dbReference type="OrthoDB" id="9786435at2"/>
<dbReference type="RefSeq" id="WP_007296990.1">
    <property type="nucleotide sequence ID" value="NZ_FNSV01000005.1"/>
</dbReference>
<name>A0A1H4LQA7_9NOCA</name>
<dbReference type="PRINTS" id="PR00081">
    <property type="entry name" value="GDHRDH"/>
</dbReference>
<reference evidence="4" key="1">
    <citation type="submission" date="2016-10" db="EMBL/GenBank/DDBJ databases">
        <authorList>
            <person name="Varghese N."/>
            <person name="Submissions S."/>
        </authorList>
    </citation>
    <scope>NUCLEOTIDE SEQUENCE [LARGE SCALE GENOMIC DNA]</scope>
    <source>
        <strain evidence="4">DSM 44498</strain>
    </source>
</reference>
<evidence type="ECO:0000313" key="4">
    <source>
        <dbReference type="Proteomes" id="UP000183561"/>
    </source>
</evidence>
<dbReference type="PANTHER" id="PTHR24321">
    <property type="entry name" value="DEHYDROGENASES, SHORT CHAIN"/>
    <property type="match status" value="1"/>
</dbReference>
<keyword evidence="2" id="KW-0560">Oxidoreductase</keyword>
<dbReference type="InterPro" id="IPR020904">
    <property type="entry name" value="Sc_DH/Rdtase_CS"/>
</dbReference>
<dbReference type="InterPro" id="IPR002347">
    <property type="entry name" value="SDR_fam"/>
</dbReference>
<dbReference type="PRINTS" id="PR00080">
    <property type="entry name" value="SDRFAMILY"/>
</dbReference>
<dbReference type="GO" id="GO:0016491">
    <property type="term" value="F:oxidoreductase activity"/>
    <property type="evidence" value="ECO:0007669"/>
    <property type="project" value="UniProtKB-KW"/>
</dbReference>
<gene>
    <name evidence="3" type="ORF">SAMN04490239_1414</name>
</gene>
<dbReference type="SUPFAM" id="SSF51735">
    <property type="entry name" value="NAD(P)-binding Rossmann-fold domains"/>
    <property type="match status" value="1"/>
</dbReference>
<dbReference type="EMBL" id="FNSV01000005">
    <property type="protein sequence ID" value="SEB72910.1"/>
    <property type="molecule type" value="Genomic_DNA"/>
</dbReference>
<evidence type="ECO:0000256" key="2">
    <source>
        <dbReference type="ARBA" id="ARBA00023002"/>
    </source>
</evidence>
<dbReference type="Proteomes" id="UP000183561">
    <property type="component" value="Unassembled WGS sequence"/>
</dbReference>
<keyword evidence="4" id="KW-1185">Reference proteome</keyword>